<dbReference type="RefSeq" id="WP_101009305.1">
    <property type="nucleotide sequence ID" value="NZ_FRFC01000003.1"/>
</dbReference>
<dbReference type="GO" id="GO:0000774">
    <property type="term" value="F:adenyl-nucleotide exchange factor activity"/>
    <property type="evidence" value="ECO:0007669"/>
    <property type="project" value="InterPro"/>
</dbReference>
<evidence type="ECO:0000256" key="9">
    <source>
        <dbReference type="SAM" id="MobiDB-lite"/>
    </source>
</evidence>
<dbReference type="Proteomes" id="UP000232412">
    <property type="component" value="Unassembled WGS sequence"/>
</dbReference>
<sequence length="185" mass="21204">MSDISENNLEEFSQEKNGDMQSEQELANLKNQLEQEQEKVLLQEKKIQYLLADFENIKKRSEIDVQNRVNSITDGMILKFLGIYDDFARARDALSKQHVNSQGLDAILKNMNSFLSEFGVKPIEATGEIFDPKLHEAISIKEDPTLHDNTIIAELRKGYILKERVIRPSLVEISKRNVKETNVNG</sequence>
<dbReference type="Pfam" id="PF01025">
    <property type="entry name" value="GrpE"/>
    <property type="match status" value="1"/>
</dbReference>
<comment type="subunit">
    <text evidence="3">Homodimer.</text>
</comment>
<dbReference type="PANTHER" id="PTHR21237:SF23">
    <property type="entry name" value="GRPE PROTEIN HOMOLOG, MITOCHONDRIAL"/>
    <property type="match status" value="1"/>
</dbReference>
<evidence type="ECO:0000256" key="1">
    <source>
        <dbReference type="ARBA" id="ARBA00004496"/>
    </source>
</evidence>
<dbReference type="GO" id="GO:0051082">
    <property type="term" value="F:unfolded protein binding"/>
    <property type="evidence" value="ECO:0007669"/>
    <property type="project" value="TreeGrafter"/>
</dbReference>
<dbReference type="GO" id="GO:0051087">
    <property type="term" value="F:protein-folding chaperone binding"/>
    <property type="evidence" value="ECO:0007669"/>
    <property type="project" value="InterPro"/>
</dbReference>
<evidence type="ECO:0000256" key="7">
    <source>
        <dbReference type="RuleBase" id="RU000639"/>
    </source>
</evidence>
<evidence type="ECO:0000313" key="11">
    <source>
        <dbReference type="Proteomes" id="UP000232412"/>
    </source>
</evidence>
<dbReference type="PRINTS" id="PR00773">
    <property type="entry name" value="GRPEPROTEIN"/>
</dbReference>
<dbReference type="GO" id="GO:0006457">
    <property type="term" value="P:protein folding"/>
    <property type="evidence" value="ECO:0007669"/>
    <property type="project" value="InterPro"/>
</dbReference>
<evidence type="ECO:0000256" key="5">
    <source>
        <dbReference type="ARBA" id="ARBA00023016"/>
    </source>
</evidence>
<comment type="function">
    <text evidence="7">Participates actively in the response to hyperosmotic and heat shock by preventing the aggregation of stress-denatured proteins, in association with DnaK and GrpE. It is the nucleotide exchange factor for DnaK and may function as a thermosensor. Unfolded proteins bind initially to DnaJ; upon interaction with the DnaJ-bound protein, DnaK hydrolyzes its bound ATP, resulting in the formation of a stable complex. GrpE releases ADP from DnaK; ATP binding to DnaK triggers the release of the substrate protein, thus completing the reaction cycle. Several rounds of ATP-dependent interactions between DnaJ, DnaK and GrpE are required for fully efficient folding.</text>
</comment>
<keyword evidence="6 7" id="KW-0143">Chaperone</keyword>
<dbReference type="InterPro" id="IPR009012">
    <property type="entry name" value="GrpE_head"/>
</dbReference>
<evidence type="ECO:0000256" key="4">
    <source>
        <dbReference type="ARBA" id="ARBA00022490"/>
    </source>
</evidence>
<protein>
    <recommendedName>
        <fullName evidence="7">Protein GrpE</fullName>
    </recommendedName>
</protein>
<evidence type="ECO:0000256" key="8">
    <source>
        <dbReference type="RuleBase" id="RU004478"/>
    </source>
</evidence>
<dbReference type="InterPro" id="IPR000740">
    <property type="entry name" value="GrpE"/>
</dbReference>
<dbReference type="GO" id="GO:0042803">
    <property type="term" value="F:protein homodimerization activity"/>
    <property type="evidence" value="ECO:0007669"/>
    <property type="project" value="InterPro"/>
</dbReference>
<dbReference type="SUPFAM" id="SSF51064">
    <property type="entry name" value="Head domain of nucleotide exchange factor GrpE"/>
    <property type="match status" value="1"/>
</dbReference>
<dbReference type="CDD" id="cd00446">
    <property type="entry name" value="GrpE"/>
    <property type="match status" value="1"/>
</dbReference>
<evidence type="ECO:0000313" key="10">
    <source>
        <dbReference type="EMBL" id="SHO44236.1"/>
    </source>
</evidence>
<gene>
    <name evidence="10" type="primary">grpE</name>
    <name evidence="10" type="ORF">NSIN_20270</name>
</gene>
<accession>A0A2H1EFV2</accession>
<dbReference type="EMBL" id="FRFC01000003">
    <property type="protein sequence ID" value="SHO44236.1"/>
    <property type="molecule type" value="Genomic_DNA"/>
</dbReference>
<dbReference type="InterPro" id="IPR013805">
    <property type="entry name" value="GrpE_CC"/>
</dbReference>
<evidence type="ECO:0000256" key="3">
    <source>
        <dbReference type="ARBA" id="ARBA00011738"/>
    </source>
</evidence>
<dbReference type="Gene3D" id="3.90.20.20">
    <property type="match status" value="1"/>
</dbReference>
<feature type="compositionally biased region" description="Polar residues" evidence="9">
    <location>
        <begin position="1"/>
        <end position="11"/>
    </location>
</feature>
<dbReference type="PROSITE" id="PS01071">
    <property type="entry name" value="GRPE"/>
    <property type="match status" value="1"/>
</dbReference>
<proteinExistence type="inferred from homology"/>
<organism evidence="10 11">
    <name type="scientific">Nitrosotalea sinensis</name>
    <dbReference type="NCBI Taxonomy" id="1499975"/>
    <lineage>
        <taxon>Archaea</taxon>
        <taxon>Nitrososphaerota</taxon>
        <taxon>Nitrososphaeria</taxon>
        <taxon>Nitrosotaleales</taxon>
        <taxon>Nitrosotaleaceae</taxon>
        <taxon>Nitrosotalea</taxon>
    </lineage>
</organism>
<dbReference type="SUPFAM" id="SSF58014">
    <property type="entry name" value="Coiled-coil domain of nucleotide exchange factor GrpE"/>
    <property type="match status" value="1"/>
</dbReference>
<dbReference type="PANTHER" id="PTHR21237">
    <property type="entry name" value="GRPE PROTEIN"/>
    <property type="match status" value="1"/>
</dbReference>
<dbReference type="OrthoDB" id="372230at2157"/>
<dbReference type="Gene3D" id="2.30.22.10">
    <property type="entry name" value="Head domain of nucleotide exchange factor GrpE"/>
    <property type="match status" value="1"/>
</dbReference>
<comment type="similarity">
    <text evidence="2 8">Belongs to the GrpE family.</text>
</comment>
<keyword evidence="11" id="KW-1185">Reference proteome</keyword>
<name>A0A2H1EFV2_9ARCH</name>
<comment type="subcellular location">
    <subcellularLocation>
        <location evidence="1">Cytoplasm</location>
    </subcellularLocation>
</comment>
<evidence type="ECO:0000256" key="2">
    <source>
        <dbReference type="ARBA" id="ARBA00009054"/>
    </source>
</evidence>
<feature type="region of interest" description="Disordered" evidence="9">
    <location>
        <begin position="1"/>
        <end position="28"/>
    </location>
</feature>
<keyword evidence="5 7" id="KW-0346">Stress response</keyword>
<keyword evidence="4" id="KW-0963">Cytoplasm</keyword>
<dbReference type="HAMAP" id="MF_01151">
    <property type="entry name" value="GrpE"/>
    <property type="match status" value="1"/>
</dbReference>
<dbReference type="AlphaFoldDB" id="A0A2H1EFV2"/>
<reference evidence="11" key="1">
    <citation type="submission" date="2016-12" db="EMBL/GenBank/DDBJ databases">
        <authorList>
            <person name="Herbold C."/>
        </authorList>
    </citation>
    <scope>NUCLEOTIDE SEQUENCE [LARGE SCALE GENOMIC DNA]</scope>
</reference>
<dbReference type="FunFam" id="2.30.22.10:FF:000001">
    <property type="entry name" value="Protein GrpE"/>
    <property type="match status" value="1"/>
</dbReference>
<dbReference type="GO" id="GO:0005737">
    <property type="term" value="C:cytoplasm"/>
    <property type="evidence" value="ECO:0007669"/>
    <property type="project" value="UniProtKB-SubCell"/>
</dbReference>
<evidence type="ECO:0000256" key="6">
    <source>
        <dbReference type="ARBA" id="ARBA00023186"/>
    </source>
</evidence>